<evidence type="ECO:0000256" key="4">
    <source>
        <dbReference type="ARBA" id="ARBA00013170"/>
    </source>
</evidence>
<accession>F3L1E4</accession>
<proteinExistence type="inferred from homology"/>
<dbReference type="GO" id="GO:0046474">
    <property type="term" value="P:glycerophospholipid biosynthetic process"/>
    <property type="evidence" value="ECO:0007669"/>
    <property type="project" value="TreeGrafter"/>
</dbReference>
<dbReference type="Gene3D" id="1.20.120.1760">
    <property type="match status" value="1"/>
</dbReference>
<evidence type="ECO:0000256" key="6">
    <source>
        <dbReference type="ARBA" id="ARBA00022516"/>
    </source>
</evidence>
<keyword evidence="11" id="KW-0472">Membrane</keyword>
<organism evidence="17 18">
    <name type="scientific">Aequoribacter fuscus</name>
    <dbReference type="NCBI Taxonomy" id="2518989"/>
    <lineage>
        <taxon>Bacteria</taxon>
        <taxon>Pseudomonadati</taxon>
        <taxon>Pseudomonadota</taxon>
        <taxon>Gammaproteobacteria</taxon>
        <taxon>Cellvibrionales</taxon>
        <taxon>Halieaceae</taxon>
        <taxon>Aequoribacter</taxon>
    </lineage>
</organism>
<evidence type="ECO:0000256" key="1">
    <source>
        <dbReference type="ARBA" id="ARBA00004141"/>
    </source>
</evidence>
<dbReference type="PANTHER" id="PTHR14269">
    <property type="entry name" value="CDP-DIACYLGLYCEROL--GLYCEROL-3-PHOSPHATE 3-PHOSPHATIDYLTRANSFERASE-RELATED"/>
    <property type="match status" value="1"/>
</dbReference>
<dbReference type="EC" id="2.7.8.5" evidence="4 15"/>
<name>F3L1E4_9GAMM</name>
<evidence type="ECO:0000256" key="15">
    <source>
        <dbReference type="NCBIfam" id="TIGR00560"/>
    </source>
</evidence>
<comment type="pathway">
    <text evidence="2">Phospholipid metabolism; phosphatidylglycerol biosynthesis; phosphatidylglycerol from CDP-diacylglycerol: step 1/2.</text>
</comment>
<keyword evidence="7 16" id="KW-0808">Transferase</keyword>
<comment type="catalytic activity">
    <reaction evidence="14">
        <text>a CDP-1,2-diacyl-sn-glycerol + sn-glycerol 3-phosphate = a 1,2-diacyl-sn-glycero-3-phospho-(1'-sn-glycero-3'-phosphate) + CMP + H(+)</text>
        <dbReference type="Rhea" id="RHEA:12593"/>
        <dbReference type="ChEBI" id="CHEBI:15378"/>
        <dbReference type="ChEBI" id="CHEBI:57597"/>
        <dbReference type="ChEBI" id="CHEBI:58332"/>
        <dbReference type="ChEBI" id="CHEBI:60110"/>
        <dbReference type="ChEBI" id="CHEBI:60377"/>
        <dbReference type="EC" id="2.7.8.5"/>
    </reaction>
</comment>
<keyword evidence="6" id="KW-0444">Lipid biosynthesis</keyword>
<dbReference type="PIRSF" id="PIRSF000847">
    <property type="entry name" value="Phos_ph_gly_syn"/>
    <property type="match status" value="1"/>
</dbReference>
<reference evidence="17 18" key="1">
    <citation type="journal article" date="2011" name="J. Bacteriol.">
        <title>Genome sequence of strain IMCC3088, a proteorhodopsin-containing marine bacterium belonging to the OM60/NOR5 clade.</title>
        <authorList>
            <person name="Jang Y."/>
            <person name="Oh H.M."/>
            <person name="Kang I."/>
            <person name="Lee K."/>
            <person name="Yang S.J."/>
            <person name="Cho J.C."/>
        </authorList>
    </citation>
    <scope>NUCLEOTIDE SEQUENCE [LARGE SCALE GENOMIC DNA]</scope>
    <source>
        <strain evidence="17 18">IMCC3088</strain>
    </source>
</reference>
<evidence type="ECO:0000313" key="18">
    <source>
        <dbReference type="Proteomes" id="UP000005615"/>
    </source>
</evidence>
<sequence length="189" mass="20559">MNLPNSLTLLRVLMIPVMVLIFFSDISGRYLIAAAIFGAAAITDWLDGYLARRLGQGTSFGAFLDPVADKLMVSVAIIILIHELQSVPFTIAGCVIIAREIVVSALREWMAEIGERTSVRVSWLGKVKTTVQMISITVLLAIDPMAGGSWMLLILLGYALFMVAAVLTVWSMLLYLLAARKAVQNSESA</sequence>
<dbReference type="Proteomes" id="UP000005615">
    <property type="component" value="Unassembled WGS sequence"/>
</dbReference>
<gene>
    <name evidence="17" type="ORF">IMCC3088_1240</name>
</gene>
<keyword evidence="10" id="KW-0443">Lipid metabolism</keyword>
<evidence type="ECO:0000256" key="8">
    <source>
        <dbReference type="ARBA" id="ARBA00022692"/>
    </source>
</evidence>
<dbReference type="STRING" id="2518989.IMCC3088_1240"/>
<dbReference type="InterPro" id="IPR000462">
    <property type="entry name" value="CDP-OH_P_trans"/>
</dbReference>
<dbReference type="eggNOG" id="COG0558">
    <property type="taxonomic scope" value="Bacteria"/>
</dbReference>
<comment type="caution">
    <text evidence="17">The sequence shown here is derived from an EMBL/GenBank/DDBJ whole genome shotgun (WGS) entry which is preliminary data.</text>
</comment>
<dbReference type="OrthoDB" id="9796672at2"/>
<evidence type="ECO:0000256" key="5">
    <source>
        <dbReference type="ARBA" id="ARBA00014944"/>
    </source>
</evidence>
<keyword evidence="9" id="KW-1133">Transmembrane helix</keyword>
<evidence type="ECO:0000256" key="13">
    <source>
        <dbReference type="ARBA" id="ARBA00023264"/>
    </source>
</evidence>
<comment type="similarity">
    <text evidence="3 16">Belongs to the CDP-alcohol phosphatidyltransferase class-I family.</text>
</comment>
<evidence type="ECO:0000313" key="17">
    <source>
        <dbReference type="EMBL" id="EGG29862.1"/>
    </source>
</evidence>
<dbReference type="InterPro" id="IPR004570">
    <property type="entry name" value="Phosphatidylglycerol_P_synth"/>
</dbReference>
<keyword evidence="13" id="KW-1208">Phospholipid metabolism</keyword>
<evidence type="ECO:0000256" key="7">
    <source>
        <dbReference type="ARBA" id="ARBA00022679"/>
    </source>
</evidence>
<dbReference type="GO" id="GO:0005886">
    <property type="term" value="C:plasma membrane"/>
    <property type="evidence" value="ECO:0007669"/>
    <property type="project" value="TreeGrafter"/>
</dbReference>
<dbReference type="AlphaFoldDB" id="F3L1E4"/>
<dbReference type="RefSeq" id="WP_009575546.1">
    <property type="nucleotide sequence ID" value="NZ_AEIG01000029.1"/>
</dbReference>
<evidence type="ECO:0000256" key="12">
    <source>
        <dbReference type="ARBA" id="ARBA00023209"/>
    </source>
</evidence>
<evidence type="ECO:0000256" key="2">
    <source>
        <dbReference type="ARBA" id="ARBA00005042"/>
    </source>
</evidence>
<dbReference type="Pfam" id="PF01066">
    <property type="entry name" value="CDP-OH_P_transf"/>
    <property type="match status" value="1"/>
</dbReference>
<evidence type="ECO:0000256" key="11">
    <source>
        <dbReference type="ARBA" id="ARBA00023136"/>
    </source>
</evidence>
<dbReference type="EMBL" id="AEIG01000029">
    <property type="protein sequence ID" value="EGG29862.1"/>
    <property type="molecule type" value="Genomic_DNA"/>
</dbReference>
<evidence type="ECO:0000256" key="16">
    <source>
        <dbReference type="RuleBase" id="RU003750"/>
    </source>
</evidence>
<comment type="subcellular location">
    <subcellularLocation>
        <location evidence="1">Membrane</location>
        <topology evidence="1">Multi-pass membrane protein</topology>
    </subcellularLocation>
</comment>
<dbReference type="NCBIfam" id="TIGR00560">
    <property type="entry name" value="pgsA"/>
    <property type="match status" value="1"/>
</dbReference>
<dbReference type="GO" id="GO:0008444">
    <property type="term" value="F:CDP-diacylglycerol-glycerol-3-phosphate 3-phosphatidyltransferase activity"/>
    <property type="evidence" value="ECO:0007669"/>
    <property type="project" value="UniProtKB-UniRule"/>
</dbReference>
<evidence type="ECO:0000256" key="9">
    <source>
        <dbReference type="ARBA" id="ARBA00022989"/>
    </source>
</evidence>
<evidence type="ECO:0000256" key="14">
    <source>
        <dbReference type="ARBA" id="ARBA00048586"/>
    </source>
</evidence>
<dbReference type="PANTHER" id="PTHR14269:SF62">
    <property type="entry name" value="CDP-DIACYLGLYCEROL--GLYCEROL-3-PHOSPHATE 3-PHOSPHATIDYLTRANSFERASE 1, CHLOROPLASTIC"/>
    <property type="match status" value="1"/>
</dbReference>
<keyword evidence="18" id="KW-1185">Reference proteome</keyword>
<keyword evidence="12" id="KW-0594">Phospholipid biosynthesis</keyword>
<keyword evidence="8" id="KW-0812">Transmembrane</keyword>
<dbReference type="InterPro" id="IPR043130">
    <property type="entry name" value="CDP-OH_PTrfase_TM_dom"/>
</dbReference>
<protein>
    <recommendedName>
        <fullName evidence="5 15">CDP-diacylglycerol--glycerol-3-phosphate 3-phosphatidyltransferase</fullName>
        <ecNumber evidence="4 15">2.7.8.5</ecNumber>
    </recommendedName>
</protein>
<dbReference type="InterPro" id="IPR048254">
    <property type="entry name" value="CDP_ALCOHOL_P_TRANSF_CS"/>
</dbReference>
<dbReference type="InterPro" id="IPR050324">
    <property type="entry name" value="CDP-alcohol_PTase-I"/>
</dbReference>
<evidence type="ECO:0000256" key="10">
    <source>
        <dbReference type="ARBA" id="ARBA00023098"/>
    </source>
</evidence>
<evidence type="ECO:0000256" key="3">
    <source>
        <dbReference type="ARBA" id="ARBA00010441"/>
    </source>
</evidence>
<dbReference type="PROSITE" id="PS00379">
    <property type="entry name" value="CDP_ALCOHOL_P_TRANSF"/>
    <property type="match status" value="1"/>
</dbReference>